<gene>
    <name evidence="3" type="ORF">GXW98_01350</name>
</gene>
<feature type="compositionally biased region" description="Low complexity" evidence="1">
    <location>
        <begin position="245"/>
        <end position="257"/>
    </location>
</feature>
<dbReference type="PANTHER" id="PTHR11575">
    <property type="entry name" value="5'-NUCLEOTIDASE-RELATED"/>
    <property type="match status" value="1"/>
</dbReference>
<dbReference type="NCBIfam" id="NF033681">
    <property type="entry name" value="ExeM_NucH_DNase"/>
    <property type="match status" value="1"/>
</dbReference>
<organism evidence="3 4">
    <name type="scientific">Bifidobacterium crudilactis</name>
    <dbReference type="NCBI Taxonomy" id="327277"/>
    <lineage>
        <taxon>Bacteria</taxon>
        <taxon>Bacillati</taxon>
        <taxon>Actinomycetota</taxon>
        <taxon>Actinomycetes</taxon>
        <taxon>Bifidobacteriales</taxon>
        <taxon>Bifidobacteriaceae</taxon>
        <taxon>Bifidobacterium</taxon>
    </lineage>
</organism>
<dbReference type="InterPro" id="IPR036907">
    <property type="entry name" value="5'-Nucleotdase_C_sf"/>
</dbReference>
<dbReference type="CDD" id="cd10283">
    <property type="entry name" value="MnuA_DNase1-like"/>
    <property type="match status" value="1"/>
</dbReference>
<evidence type="ECO:0000313" key="4">
    <source>
        <dbReference type="Proteomes" id="UP000767327"/>
    </source>
</evidence>
<evidence type="ECO:0000256" key="1">
    <source>
        <dbReference type="SAM" id="MobiDB-lite"/>
    </source>
</evidence>
<dbReference type="Proteomes" id="UP000767327">
    <property type="component" value="Unassembled WGS sequence"/>
</dbReference>
<dbReference type="InterPro" id="IPR047971">
    <property type="entry name" value="ExeM-like"/>
</dbReference>
<feature type="domain" description="LTD" evidence="2">
    <location>
        <begin position="21"/>
        <end position="160"/>
    </location>
</feature>
<reference evidence="3" key="2">
    <citation type="submission" date="2020-01" db="EMBL/GenBank/DDBJ databases">
        <authorList>
            <person name="Campanaro S."/>
        </authorList>
    </citation>
    <scope>NUCLEOTIDE SEQUENCE</scope>
    <source>
        <strain evidence="3">AS01afH2WH_6</strain>
    </source>
</reference>
<sequence length="1548" mass="161544">MLLSAFVVAPGAVAQADAGEQPASGGASATGLVINESYTSGGSTGAKYKNKFVELYNTSDHAIALDGIALQYRPSSSTGAATTTVSLSGNVAAKGYYLVAGASNGSVGDDLPTADITASKLNIKGTDGTLALTQSGTSLEGVSGDTSQVSGVIDALGYGSTNTYEKRAASGPANNQDVKSLTRTNGVDTNDNGADFTLSSTITPENSKGQTAAGGSDTPTTPSDGSNGGTSTDPQDMSIEDIQGTSSATPVASTTTVRSKGVVTAAYPDGGFNGFYIQTPATGGAIDLATHKASDAVFVYSASDASKVKVGDYVQVTGTVTEYYGLTEINAATTVVLDEKVQSPQPAKVSYPKTDAQRETLEGMLIAPQGDYTVTDVYDTNMYGEVGLAASDTPLVNPSVKGIKGSSTNAAYQAEVDRAAQESVQLDDGSSHNYLDTKNTANANIPVPYLSQSSPARVGESVTFTKPVVMDWRNSAWRFQPTSPLTGANASDVQPVTFSNTRTESPSDVGGNIKLGTFNVLNYFSTTADETGCATSNAYKDKDGNPITAKNCDVRGAWNTANKQRQLAKIVKAINALGADVVSLEEIENSAKFGKDRDAALATLVEALNDAAGSGTWDYVRSPSKLPGNEDVIRTAFIYKSAKVQTVGDSEILLDSAAFDGKGRQPDAQVFKAKGAADKDAFLVVSNHFKSKGSTGATGDDVDQKNGAGAYNATRTAQAKDLIAFTNKVSSERGVEKVFLVGDFNSYEAEDPIQEILNAGYTNISNDLVSEKNGKYSYAYDGGVGSLDHVFANAAAAKMVTGADIWNINSVESVALEYSRYNYNITNLYSDNVYRASDHDPVVVGLKTSTDASSTKTTVNLLGINDFHGRIDANTVKFAGTIEGLKAQYPNNSLLISAGDNIGASLFASSVQNDEPTLQVLNTLGLKASSVGNHEFDKGLSDLTDRVEKSANFDYLGANVYKKGTKTPVLKEYSIQEVDGVKVGVIGAVTQETPTLVSPGGVSTIDFGDPVEAVNRVAAQLSDGDESNGEADVIVAEYHDGAGAGEPDGATLEQEIASSPVFSKIVKDTSSKVSAIFTGHPHKEYAWEYNGRPIVQTGDYGTNVGQIVLEYDSATKAATAKLYRNVPRVKTDDAELVAQYPAVAKVKTITDDALAYAKQKGEEKVGSASTDITTAFVDGKRDDRASESTLGNLVADSLLSSLGDSDRGGAEIGIVNPGGLRDELYKGDITYAEANAVLPFLNNLWTTTLTGAQFKDVLEEQWQLDAKGNVPSRPYLQLGVSKNVSYTYDPDAAQGSHITSITVNGKPIDMNAEYRIGSFSFLLQGGDNFRTLAKGKDTRDSGLVDRDAWISYISQNSPLSADYARRSVAVKGLPSSEVKAGASFTADFSKLSLTSVGAAQETQLVASVNGVEVGKSDVADGNFQLTVTIPAGISGGLTLQVKGVSTGLTMSYPLTVAAASNDGGTKEDPKPQNPQAPQNPSQEAAGKTQGADAAKTSAEAGAKAAAKRNLATTGADVSQAGLIVLALFMAWGACALSVKALRQRDGTL</sequence>
<feature type="compositionally biased region" description="Polar residues" evidence="1">
    <location>
        <begin position="172"/>
        <end position="210"/>
    </location>
</feature>
<dbReference type="Gene3D" id="3.60.10.10">
    <property type="entry name" value="Endonuclease/exonuclease/phosphatase"/>
    <property type="match status" value="1"/>
</dbReference>
<feature type="region of interest" description="Disordered" evidence="1">
    <location>
        <begin position="166"/>
        <end position="257"/>
    </location>
</feature>
<dbReference type="InterPro" id="IPR005135">
    <property type="entry name" value="Endo/exonuclease/phosphatase"/>
</dbReference>
<dbReference type="InterPro" id="IPR006179">
    <property type="entry name" value="5_nucleotidase/apyrase"/>
</dbReference>
<keyword evidence="3" id="KW-0255">Endonuclease</keyword>
<evidence type="ECO:0000259" key="2">
    <source>
        <dbReference type="PROSITE" id="PS51841"/>
    </source>
</evidence>
<dbReference type="GO" id="GO:0030288">
    <property type="term" value="C:outer membrane-bounded periplasmic space"/>
    <property type="evidence" value="ECO:0007669"/>
    <property type="project" value="TreeGrafter"/>
</dbReference>
<dbReference type="InterPro" id="IPR008334">
    <property type="entry name" value="5'-Nucleotdase_C"/>
</dbReference>
<dbReference type="InterPro" id="IPR001322">
    <property type="entry name" value="Lamin_tail_dom"/>
</dbReference>
<dbReference type="Pfam" id="PF02872">
    <property type="entry name" value="5_nucleotid_C"/>
    <property type="match status" value="1"/>
</dbReference>
<feature type="region of interest" description="Disordered" evidence="1">
    <location>
        <begin position="1459"/>
        <end position="1499"/>
    </location>
</feature>
<dbReference type="InterPro" id="IPR029052">
    <property type="entry name" value="Metallo-depent_PP-like"/>
</dbReference>
<dbReference type="PRINTS" id="PR01607">
    <property type="entry name" value="APYRASEFAMLY"/>
</dbReference>
<dbReference type="SUPFAM" id="SSF56300">
    <property type="entry name" value="Metallo-dependent phosphatases"/>
    <property type="match status" value="1"/>
</dbReference>
<dbReference type="InterPro" id="IPR036691">
    <property type="entry name" value="Endo/exonu/phosph_ase_sf"/>
</dbReference>
<evidence type="ECO:0000313" key="3">
    <source>
        <dbReference type="EMBL" id="NLT78919.1"/>
    </source>
</evidence>
<keyword evidence="3" id="KW-0540">Nuclease</keyword>
<feature type="compositionally biased region" description="Low complexity" evidence="1">
    <location>
        <begin position="1473"/>
        <end position="1499"/>
    </location>
</feature>
<protein>
    <submittedName>
        <fullName evidence="3">ExeM/NucH family extracellular endonuclease</fullName>
    </submittedName>
</protein>
<dbReference type="GO" id="GO:0008253">
    <property type="term" value="F:5'-nucleotidase activity"/>
    <property type="evidence" value="ECO:0007669"/>
    <property type="project" value="TreeGrafter"/>
</dbReference>
<dbReference type="EMBL" id="JAAXZR010000006">
    <property type="protein sequence ID" value="NLT78919.1"/>
    <property type="molecule type" value="Genomic_DNA"/>
</dbReference>
<dbReference type="PANTHER" id="PTHR11575:SF24">
    <property type="entry name" value="5'-NUCLEOTIDASE"/>
    <property type="match status" value="1"/>
</dbReference>
<comment type="caution">
    <text evidence="3">The sequence shown here is derived from an EMBL/GenBank/DDBJ whole genome shotgun (WGS) entry which is preliminary data.</text>
</comment>
<reference evidence="3" key="1">
    <citation type="journal article" date="2020" name="Biotechnol. Biofuels">
        <title>New insights from the biogas microbiome by comprehensive genome-resolved metagenomics of nearly 1600 species originating from multiple anaerobic digesters.</title>
        <authorList>
            <person name="Campanaro S."/>
            <person name="Treu L."/>
            <person name="Rodriguez-R L.M."/>
            <person name="Kovalovszki A."/>
            <person name="Ziels R.M."/>
            <person name="Maus I."/>
            <person name="Zhu X."/>
            <person name="Kougias P.G."/>
            <person name="Basile A."/>
            <person name="Luo G."/>
            <person name="Schluter A."/>
            <person name="Konstantinidis K.T."/>
            <person name="Angelidaki I."/>
        </authorList>
    </citation>
    <scope>NUCLEOTIDE SEQUENCE</scope>
    <source>
        <strain evidence="3">AS01afH2WH_6</strain>
    </source>
</reference>
<dbReference type="GO" id="GO:0004519">
    <property type="term" value="F:endonuclease activity"/>
    <property type="evidence" value="ECO:0007669"/>
    <property type="project" value="UniProtKB-KW"/>
</dbReference>
<dbReference type="Gene3D" id="3.90.780.10">
    <property type="entry name" value="5'-Nucleotidase, C-terminal domain"/>
    <property type="match status" value="1"/>
</dbReference>
<accession>A0A971IBH7</accession>
<keyword evidence="3" id="KW-0378">Hydrolase</keyword>
<proteinExistence type="predicted"/>
<dbReference type="GO" id="GO:0008768">
    <property type="term" value="F:UDP-sugar diphosphatase activity"/>
    <property type="evidence" value="ECO:0007669"/>
    <property type="project" value="TreeGrafter"/>
</dbReference>
<dbReference type="SUPFAM" id="SSF56219">
    <property type="entry name" value="DNase I-like"/>
    <property type="match status" value="1"/>
</dbReference>
<name>A0A971IBH7_9BIFI</name>
<feature type="compositionally biased region" description="Polar residues" evidence="1">
    <location>
        <begin position="217"/>
        <end position="235"/>
    </location>
</feature>
<dbReference type="PROSITE" id="PS51841">
    <property type="entry name" value="LTD"/>
    <property type="match status" value="1"/>
</dbReference>
<dbReference type="Pfam" id="PF03372">
    <property type="entry name" value="Exo_endo_phos"/>
    <property type="match status" value="1"/>
</dbReference>
<dbReference type="Gene3D" id="3.60.21.10">
    <property type="match status" value="1"/>
</dbReference>
<dbReference type="CDD" id="cd04486">
    <property type="entry name" value="YhcR_OBF_like"/>
    <property type="match status" value="1"/>
</dbReference>
<dbReference type="GO" id="GO:0009166">
    <property type="term" value="P:nucleotide catabolic process"/>
    <property type="evidence" value="ECO:0007669"/>
    <property type="project" value="InterPro"/>
</dbReference>
<dbReference type="SUPFAM" id="SSF55816">
    <property type="entry name" value="5'-nucleotidase (syn. UDP-sugar hydrolase), C-terminal domain"/>
    <property type="match status" value="1"/>
</dbReference>